<dbReference type="InterPro" id="IPR002104">
    <property type="entry name" value="Integrase_catalytic"/>
</dbReference>
<gene>
    <name evidence="8" type="ORF">ACFQ0F_02020</name>
</gene>
<dbReference type="SUPFAM" id="SSF56349">
    <property type="entry name" value="DNA breaking-rejoining enzymes"/>
    <property type="match status" value="1"/>
</dbReference>
<evidence type="ECO:0000259" key="6">
    <source>
        <dbReference type="PROSITE" id="PS51898"/>
    </source>
</evidence>
<evidence type="ECO:0000313" key="9">
    <source>
        <dbReference type="Proteomes" id="UP001597044"/>
    </source>
</evidence>
<dbReference type="Gene3D" id="1.10.150.130">
    <property type="match status" value="1"/>
</dbReference>
<dbReference type="InterPro" id="IPR022000">
    <property type="entry name" value="Min27-like_integrase_DNA_bind"/>
</dbReference>
<evidence type="ECO:0000259" key="7">
    <source>
        <dbReference type="PROSITE" id="PS51900"/>
    </source>
</evidence>
<feature type="domain" description="Core-binding (CB)" evidence="7">
    <location>
        <begin position="87"/>
        <end position="175"/>
    </location>
</feature>
<dbReference type="PANTHER" id="PTHR30629">
    <property type="entry name" value="PROPHAGE INTEGRASE"/>
    <property type="match status" value="1"/>
</dbReference>
<accession>A0ABW3HCK6</accession>
<evidence type="ECO:0000256" key="2">
    <source>
        <dbReference type="ARBA" id="ARBA00022908"/>
    </source>
</evidence>
<sequence>MASIRVLKSNKLYIDFRYLDERFREVTLLENSVANKKTLAQMAKRLDAEITLGTFDYKKYFPESKSLKKVALLERRKSQGRLGDDIPTLNQQIDRWLKEKEVEWRINYRNTMANLINKHIRPDLGGILLDAFLRDGAITFRSGLAEYRTPSGKPLSNATINRIMTILKAIVEDGCIQHKLITPFDRIKKLKEVKTHVEPFNLNEVTAMIEDVRSDFRSYLITRFFTGMRSAEINGLRWKCVDFERREILVRETFTQGIFEYTKNDPSQREIAMSTPVLEALKRQFESTGHRGRDGLVFCSRQGTPIDAKNFTNRIWKPMLVDLDIAYRRPYNTRHTCATLWLASGEAPEWTARQLGHANTQMLFSVYSRYVPNLTRNDGSAFERMLASTGTTGVVA</sequence>
<dbReference type="Pfam" id="PF00589">
    <property type="entry name" value="Phage_integrase"/>
    <property type="match status" value="1"/>
</dbReference>
<feature type="domain" description="Tyr recombinase" evidence="6">
    <location>
        <begin position="195"/>
        <end position="380"/>
    </location>
</feature>
<dbReference type="InterPro" id="IPR044068">
    <property type="entry name" value="CB"/>
</dbReference>
<dbReference type="PROSITE" id="PS51898">
    <property type="entry name" value="TYR_RECOMBINASE"/>
    <property type="match status" value="1"/>
</dbReference>
<dbReference type="InterPro" id="IPR011010">
    <property type="entry name" value="DNA_brk_join_enz"/>
</dbReference>
<protein>
    <submittedName>
        <fullName evidence="8">Tyrosine-type recombinase/integrase</fullName>
    </submittedName>
</protein>
<organism evidence="8 9">
    <name type="scientific">Paraperlucidibaca wandonensis</name>
    <dbReference type="NCBI Taxonomy" id="1268273"/>
    <lineage>
        <taxon>Bacteria</taxon>
        <taxon>Pseudomonadati</taxon>
        <taxon>Pseudomonadota</taxon>
        <taxon>Gammaproteobacteria</taxon>
        <taxon>Moraxellales</taxon>
        <taxon>Moraxellaceae</taxon>
        <taxon>Paraperlucidibaca</taxon>
    </lineage>
</organism>
<evidence type="ECO:0000256" key="3">
    <source>
        <dbReference type="ARBA" id="ARBA00023125"/>
    </source>
</evidence>
<keyword evidence="3 5" id="KW-0238">DNA-binding</keyword>
<comment type="similarity">
    <text evidence="1">Belongs to the 'phage' integrase family.</text>
</comment>
<evidence type="ECO:0000256" key="5">
    <source>
        <dbReference type="PROSITE-ProRule" id="PRU01248"/>
    </source>
</evidence>
<dbReference type="InterPro" id="IPR004107">
    <property type="entry name" value="Integrase_SAM-like_N"/>
</dbReference>
<dbReference type="EMBL" id="JBHTIT010000001">
    <property type="protein sequence ID" value="MFD0949178.1"/>
    <property type="molecule type" value="Genomic_DNA"/>
</dbReference>
<comment type="caution">
    <text evidence="8">The sequence shown here is derived from an EMBL/GenBank/DDBJ whole genome shotgun (WGS) entry which is preliminary data.</text>
</comment>
<dbReference type="PROSITE" id="PS51900">
    <property type="entry name" value="CB"/>
    <property type="match status" value="1"/>
</dbReference>
<dbReference type="InterPro" id="IPR013762">
    <property type="entry name" value="Integrase-like_cat_sf"/>
</dbReference>
<evidence type="ECO:0000256" key="4">
    <source>
        <dbReference type="ARBA" id="ARBA00023172"/>
    </source>
</evidence>
<name>A0ABW3HCK6_9GAMM</name>
<dbReference type="PANTHER" id="PTHR30629:SF2">
    <property type="entry name" value="PROPHAGE INTEGRASE INTS-RELATED"/>
    <property type="match status" value="1"/>
</dbReference>
<dbReference type="InterPro" id="IPR010998">
    <property type="entry name" value="Integrase_recombinase_N"/>
</dbReference>
<reference evidence="9" key="1">
    <citation type="journal article" date="2019" name="Int. J. Syst. Evol. Microbiol.">
        <title>The Global Catalogue of Microorganisms (GCM) 10K type strain sequencing project: providing services to taxonomists for standard genome sequencing and annotation.</title>
        <authorList>
            <consortium name="The Broad Institute Genomics Platform"/>
            <consortium name="The Broad Institute Genome Sequencing Center for Infectious Disease"/>
            <person name="Wu L."/>
            <person name="Ma J."/>
        </authorList>
    </citation>
    <scope>NUCLEOTIDE SEQUENCE [LARGE SCALE GENOMIC DNA]</scope>
    <source>
        <strain evidence="9">CCUG 63419</strain>
    </source>
</reference>
<keyword evidence="9" id="KW-1185">Reference proteome</keyword>
<keyword evidence="2" id="KW-0229">DNA integration</keyword>
<evidence type="ECO:0000256" key="1">
    <source>
        <dbReference type="ARBA" id="ARBA00008857"/>
    </source>
</evidence>
<keyword evidence="4" id="KW-0233">DNA recombination</keyword>
<dbReference type="Pfam" id="PF14659">
    <property type="entry name" value="Phage_int_SAM_3"/>
    <property type="match status" value="1"/>
</dbReference>
<dbReference type="RefSeq" id="WP_379068539.1">
    <property type="nucleotide sequence ID" value="NZ_JBHTIT010000001.1"/>
</dbReference>
<proteinExistence type="inferred from homology"/>
<dbReference type="Gene3D" id="1.10.443.10">
    <property type="entry name" value="Intergrase catalytic core"/>
    <property type="match status" value="1"/>
</dbReference>
<dbReference type="Pfam" id="PF12167">
    <property type="entry name" value="Arm-DNA-bind_2"/>
    <property type="match status" value="1"/>
</dbReference>
<dbReference type="Proteomes" id="UP001597044">
    <property type="component" value="Unassembled WGS sequence"/>
</dbReference>
<dbReference type="InterPro" id="IPR050808">
    <property type="entry name" value="Phage_Integrase"/>
</dbReference>
<dbReference type="CDD" id="cd01189">
    <property type="entry name" value="INT_ICEBs1_C_like"/>
    <property type="match status" value="1"/>
</dbReference>
<evidence type="ECO:0000313" key="8">
    <source>
        <dbReference type="EMBL" id="MFD0949178.1"/>
    </source>
</evidence>